<keyword evidence="3" id="KW-1185">Reference proteome</keyword>
<keyword evidence="1" id="KW-0732">Signal</keyword>
<sequence length="208" mass="22511">MNQMKKIILPFLLMLMAMTMTVQTTTIYGKVIKGDGSRIKGTSVMKGYEDQLIIVNFSGGVDNTASLEIEVPTSACVTSFRNMIKTESQQPLITKPAGGATIKPSVAAVNIAPGKIATQSLQVFPISRMDISVTSRVGNNLPTLTRQIILENAIVERCTDDLASNTSKIKLKANRIGWITINFGPDGKIRSTDKSGWDLLTGAAWTSF</sequence>
<dbReference type="OrthoDB" id="1494340at2"/>
<feature type="signal peptide" evidence="1">
    <location>
        <begin position="1"/>
        <end position="24"/>
    </location>
</feature>
<dbReference type="AlphaFoldDB" id="A0A1H4BLM9"/>
<name>A0A1H4BLM9_9BACT</name>
<organism evidence="2 3">
    <name type="scientific">Chitinophaga terrae</name>
    <name type="common">ex Kim and Jung 2007</name>
    <dbReference type="NCBI Taxonomy" id="408074"/>
    <lineage>
        <taxon>Bacteria</taxon>
        <taxon>Pseudomonadati</taxon>
        <taxon>Bacteroidota</taxon>
        <taxon>Chitinophagia</taxon>
        <taxon>Chitinophagales</taxon>
        <taxon>Chitinophagaceae</taxon>
        <taxon>Chitinophaga</taxon>
    </lineage>
</organism>
<protein>
    <submittedName>
        <fullName evidence="2">Filamentous hemagglutinin family N-terminal domain-containing protein</fullName>
    </submittedName>
</protein>
<dbReference type="STRING" id="408074.SAMN05660909_02151"/>
<evidence type="ECO:0000313" key="2">
    <source>
        <dbReference type="EMBL" id="SEA49063.1"/>
    </source>
</evidence>
<dbReference type="EMBL" id="FNRL01000008">
    <property type="protein sequence ID" value="SEA49063.1"/>
    <property type="molecule type" value="Genomic_DNA"/>
</dbReference>
<feature type="chain" id="PRO_5011731056" evidence="1">
    <location>
        <begin position="25"/>
        <end position="208"/>
    </location>
</feature>
<gene>
    <name evidence="2" type="ORF">SAMN05660909_02151</name>
</gene>
<evidence type="ECO:0000313" key="3">
    <source>
        <dbReference type="Proteomes" id="UP000199656"/>
    </source>
</evidence>
<dbReference type="Proteomes" id="UP000199656">
    <property type="component" value="Unassembled WGS sequence"/>
</dbReference>
<dbReference type="Gene3D" id="2.30.110.20">
    <property type="entry name" value="Hcp1-like"/>
    <property type="match status" value="1"/>
</dbReference>
<evidence type="ECO:0000256" key="1">
    <source>
        <dbReference type="SAM" id="SignalP"/>
    </source>
</evidence>
<accession>A0A1H4BLM9</accession>
<reference evidence="3" key="1">
    <citation type="submission" date="2016-10" db="EMBL/GenBank/DDBJ databases">
        <authorList>
            <person name="Varghese N."/>
            <person name="Submissions S."/>
        </authorList>
    </citation>
    <scope>NUCLEOTIDE SEQUENCE [LARGE SCALE GENOMIC DNA]</scope>
    <source>
        <strain evidence="3">DSM 23920</strain>
    </source>
</reference>
<proteinExistence type="predicted"/>
<dbReference type="InterPro" id="IPR036624">
    <property type="entry name" value="Hcp1-lik_sf"/>
</dbReference>